<feature type="region of interest" description="Disordered" evidence="1">
    <location>
        <begin position="154"/>
        <end position="173"/>
    </location>
</feature>
<feature type="compositionally biased region" description="Basic and acidic residues" evidence="1">
    <location>
        <begin position="438"/>
        <end position="448"/>
    </location>
</feature>
<name>E4YBN9_OIKDI</name>
<feature type="compositionally biased region" description="Polar residues" evidence="1">
    <location>
        <begin position="159"/>
        <end position="173"/>
    </location>
</feature>
<dbReference type="Proteomes" id="UP000011014">
    <property type="component" value="Unassembled WGS sequence"/>
</dbReference>
<reference evidence="2" key="1">
    <citation type="journal article" date="2010" name="Science">
        <title>Plasticity of animal genome architecture unmasked by rapid evolution of a pelagic tunicate.</title>
        <authorList>
            <person name="Denoeud F."/>
            <person name="Henriet S."/>
            <person name="Mungpakdee S."/>
            <person name="Aury J.M."/>
            <person name="Da Silva C."/>
            <person name="Brinkmann H."/>
            <person name="Mikhaleva J."/>
            <person name="Olsen L.C."/>
            <person name="Jubin C."/>
            <person name="Canestro C."/>
            <person name="Bouquet J.M."/>
            <person name="Danks G."/>
            <person name="Poulain J."/>
            <person name="Campsteijn C."/>
            <person name="Adamski M."/>
            <person name="Cross I."/>
            <person name="Yadetie F."/>
            <person name="Muffato M."/>
            <person name="Louis A."/>
            <person name="Butcher S."/>
            <person name="Tsagkogeorga G."/>
            <person name="Konrad A."/>
            <person name="Singh S."/>
            <person name="Jensen M.F."/>
            <person name="Cong E.H."/>
            <person name="Eikeseth-Otteraa H."/>
            <person name="Noel B."/>
            <person name="Anthouard V."/>
            <person name="Porcel B.M."/>
            <person name="Kachouri-Lafond R."/>
            <person name="Nishino A."/>
            <person name="Ugolini M."/>
            <person name="Chourrout P."/>
            <person name="Nishida H."/>
            <person name="Aasland R."/>
            <person name="Huzurbazar S."/>
            <person name="Westhof E."/>
            <person name="Delsuc F."/>
            <person name="Lehrach H."/>
            <person name="Reinhardt R."/>
            <person name="Weissenbach J."/>
            <person name="Roy S.W."/>
            <person name="Artiguenave F."/>
            <person name="Postlethwait J.H."/>
            <person name="Manak J.R."/>
            <person name="Thompson E.M."/>
            <person name="Jaillon O."/>
            <person name="Du Pasquier L."/>
            <person name="Boudinot P."/>
            <person name="Liberles D.A."/>
            <person name="Volff J.N."/>
            <person name="Philippe H."/>
            <person name="Lenhard B."/>
            <person name="Roest Crollius H."/>
            <person name="Wincker P."/>
            <person name="Chourrout D."/>
        </authorList>
    </citation>
    <scope>NUCLEOTIDE SEQUENCE [LARGE SCALE GENOMIC DNA]</scope>
</reference>
<protein>
    <submittedName>
        <fullName evidence="2">Uncharacterized protein</fullName>
    </submittedName>
</protein>
<evidence type="ECO:0000256" key="1">
    <source>
        <dbReference type="SAM" id="MobiDB-lite"/>
    </source>
</evidence>
<proteinExistence type="predicted"/>
<sequence>MNYEKKKKALELGIYGSMTQRRSYITQPMDLDDPANRSFWTRNRTECLLRLLTEQAQLTGDIDHESVADKMTALLSLPIAMKKQNISDRLEAMFAKYQWEQSRSQASGSKANWIWNEQLQYIIELLQERESKDDEKSPIQHAKRVKVEHPSPSVIVINDDSSSPVSTPQKTPSISFPEVKPLIAVPESSTSASLAKKARSEPELRPKEALKIGIKGTQQIITPHPSLLKASPNIATQSMVIAVKPGTSEPILIPLSDAQQLSAMFSGAANTLKVSTSMPIATAITPSISTSPVASRASVIVSTPPKPIIVSDSSHGKVSIAPKRATAEDDTIDGRSKRTIRPPQNHLNLLTGDETRTRMPDLHVHYMLKMYRQYLSDRMLTSGRLSVSYYEREQVASKLQNLKTQYRQRRVGVAEGNVEELSWKWYKEMQEILTIESNARKDSKDGPRKLPFQTNNSDESSVDSSSLKIESFSENPTETPPMKKRRGRPKGSVNGSRLSRETTAFFAGMDRTAEEFSYTQKIKPRPEKALLDAEMLKDTVIDMAERKQEARSAKIEEDPKAAEARKLKRLKEVKEELHALRAMSFELFQSTTQLLRSIEE</sequence>
<feature type="region of interest" description="Disordered" evidence="1">
    <location>
        <begin position="325"/>
        <end position="350"/>
    </location>
</feature>
<gene>
    <name evidence="2" type="ORF">GSOID_T00020840001</name>
</gene>
<dbReference type="EMBL" id="FN654384">
    <property type="protein sequence ID" value="CBY32976.1"/>
    <property type="molecule type" value="Genomic_DNA"/>
</dbReference>
<feature type="region of interest" description="Disordered" evidence="1">
    <location>
        <begin position="438"/>
        <end position="502"/>
    </location>
</feature>
<dbReference type="AlphaFoldDB" id="E4YBN9"/>
<feature type="compositionally biased region" description="Low complexity" evidence="1">
    <location>
        <begin position="457"/>
        <end position="466"/>
    </location>
</feature>
<accession>E4YBN9</accession>
<organism evidence="2">
    <name type="scientific">Oikopleura dioica</name>
    <name type="common">Tunicate</name>
    <dbReference type="NCBI Taxonomy" id="34765"/>
    <lineage>
        <taxon>Eukaryota</taxon>
        <taxon>Metazoa</taxon>
        <taxon>Chordata</taxon>
        <taxon>Tunicata</taxon>
        <taxon>Appendicularia</taxon>
        <taxon>Copelata</taxon>
        <taxon>Oikopleuridae</taxon>
        <taxon>Oikopleura</taxon>
    </lineage>
</organism>
<evidence type="ECO:0000313" key="2">
    <source>
        <dbReference type="EMBL" id="CBY32976.1"/>
    </source>
</evidence>